<comment type="caution">
    <text evidence="1">The sequence shown here is derived from an EMBL/GenBank/DDBJ whole genome shotgun (WGS) entry which is preliminary data.</text>
</comment>
<accession>A0A3E3EDR1</accession>
<dbReference type="EMBL" id="QUSL01000010">
    <property type="protein sequence ID" value="RGD85575.1"/>
    <property type="molecule type" value="Genomic_DNA"/>
</dbReference>
<protein>
    <recommendedName>
        <fullName evidence="3">GNAT family N-acetyltransferase</fullName>
    </recommendedName>
</protein>
<evidence type="ECO:0000313" key="2">
    <source>
        <dbReference type="Proteomes" id="UP000261032"/>
    </source>
</evidence>
<dbReference type="Proteomes" id="UP000261032">
    <property type="component" value="Unassembled WGS sequence"/>
</dbReference>
<name>A0A3E3EDR1_9FIRM</name>
<evidence type="ECO:0000313" key="1">
    <source>
        <dbReference type="EMBL" id="RGD85575.1"/>
    </source>
</evidence>
<sequence>MINVWIDEFTPCLKDSLTGDIIETEVVQIKRRSYLEKYNCRNQWYIDWETLLDENEIYALVIKGTTDVQGLIAIQPNEDYQAVYITWMCVSPQNNKEIIDPPKYLGVGGHLFAIAIDKSIENGYEGVVTGFAANEVLFNHYIDVFNAFPLKVLHQFHFMIDEINARKIKEEYTYEWTEAKL</sequence>
<dbReference type="AlphaFoldDB" id="A0A3E3EDR1"/>
<reference evidence="1 2" key="1">
    <citation type="submission" date="2018-08" db="EMBL/GenBank/DDBJ databases">
        <title>A genome reference for cultivated species of the human gut microbiota.</title>
        <authorList>
            <person name="Zou Y."/>
            <person name="Xue W."/>
            <person name="Luo G."/>
        </authorList>
    </citation>
    <scope>NUCLEOTIDE SEQUENCE [LARGE SCALE GENOMIC DNA]</scope>
    <source>
        <strain evidence="1 2">OM06-4</strain>
    </source>
</reference>
<evidence type="ECO:0008006" key="3">
    <source>
        <dbReference type="Google" id="ProtNLM"/>
    </source>
</evidence>
<proteinExistence type="predicted"/>
<gene>
    <name evidence="1" type="ORF">DXB93_07995</name>
</gene>
<organism evidence="1 2">
    <name type="scientific">Thomasclavelia ramosa</name>
    <dbReference type="NCBI Taxonomy" id="1547"/>
    <lineage>
        <taxon>Bacteria</taxon>
        <taxon>Bacillati</taxon>
        <taxon>Bacillota</taxon>
        <taxon>Erysipelotrichia</taxon>
        <taxon>Erysipelotrichales</taxon>
        <taxon>Coprobacillaceae</taxon>
        <taxon>Thomasclavelia</taxon>
    </lineage>
</organism>